<dbReference type="Pfam" id="PF09148">
    <property type="entry name" value="DUF1934"/>
    <property type="match status" value="1"/>
</dbReference>
<evidence type="ECO:0000313" key="1">
    <source>
        <dbReference type="EMBL" id="HJD43000.1"/>
    </source>
</evidence>
<dbReference type="InterPro" id="IPR015231">
    <property type="entry name" value="DUF1934"/>
</dbReference>
<name>A0A9D2RFQ9_9FIRM</name>
<dbReference type="SUPFAM" id="SSF50814">
    <property type="entry name" value="Lipocalins"/>
    <property type="match status" value="1"/>
</dbReference>
<comment type="caution">
    <text evidence="1">The sequence shown here is derived from an EMBL/GenBank/DDBJ whole genome shotgun (WGS) entry which is preliminary data.</text>
</comment>
<dbReference type="AlphaFoldDB" id="A0A9D2RFQ9"/>
<accession>A0A9D2RFQ9</accession>
<dbReference type="Proteomes" id="UP000823909">
    <property type="component" value="Unassembled WGS sequence"/>
</dbReference>
<dbReference type="InterPro" id="IPR012674">
    <property type="entry name" value="Calycin"/>
</dbReference>
<dbReference type="Gene3D" id="2.40.128.20">
    <property type="match status" value="1"/>
</dbReference>
<evidence type="ECO:0000313" key="2">
    <source>
        <dbReference type="Proteomes" id="UP000823909"/>
    </source>
</evidence>
<organism evidence="1 2">
    <name type="scientific">Candidatus Mediterraneibacter quadrami</name>
    <dbReference type="NCBI Taxonomy" id="2838684"/>
    <lineage>
        <taxon>Bacteria</taxon>
        <taxon>Bacillati</taxon>
        <taxon>Bacillota</taxon>
        <taxon>Clostridia</taxon>
        <taxon>Lachnospirales</taxon>
        <taxon>Lachnospiraceae</taxon>
        <taxon>Mediterraneibacter</taxon>
    </lineage>
</organism>
<dbReference type="EMBL" id="DWUU01000048">
    <property type="protein sequence ID" value="HJD43000.1"/>
    <property type="molecule type" value="Genomic_DNA"/>
</dbReference>
<proteinExistence type="predicted"/>
<protein>
    <submittedName>
        <fullName evidence="1">DUF1934 domain-containing protein</fullName>
    </submittedName>
</protein>
<gene>
    <name evidence="1" type="ORF">H9910_08340</name>
</gene>
<sequence>MTKDVLVSISGKHIDIMEDPTAGYETGDDSIEVVTPASYYCKNGKHYIIYDEILEGKAGTIRNKIRITGNETVEIMKSGAASSHMIFQKNQKNQTYYQTPYGQMLIGVNTKNMEVDVAEDRINVSLDYELDVNHEPLADCRIRMGVMSKTTFPGVQIPS</sequence>
<reference evidence="1" key="1">
    <citation type="journal article" date="2021" name="PeerJ">
        <title>Extensive microbial diversity within the chicken gut microbiome revealed by metagenomics and culture.</title>
        <authorList>
            <person name="Gilroy R."/>
            <person name="Ravi A."/>
            <person name="Getino M."/>
            <person name="Pursley I."/>
            <person name="Horton D.L."/>
            <person name="Alikhan N.F."/>
            <person name="Baker D."/>
            <person name="Gharbi K."/>
            <person name="Hall N."/>
            <person name="Watson M."/>
            <person name="Adriaenssens E.M."/>
            <person name="Foster-Nyarko E."/>
            <person name="Jarju S."/>
            <person name="Secka A."/>
            <person name="Antonio M."/>
            <person name="Oren A."/>
            <person name="Chaudhuri R.R."/>
            <person name="La Ragione R."/>
            <person name="Hildebrand F."/>
            <person name="Pallen M.J."/>
        </authorList>
    </citation>
    <scope>NUCLEOTIDE SEQUENCE</scope>
    <source>
        <strain evidence="1">ChiBcec15-3976</strain>
    </source>
</reference>
<reference evidence="1" key="2">
    <citation type="submission" date="2021-04" db="EMBL/GenBank/DDBJ databases">
        <authorList>
            <person name="Gilroy R."/>
        </authorList>
    </citation>
    <scope>NUCLEOTIDE SEQUENCE</scope>
    <source>
        <strain evidence="1">ChiBcec15-3976</strain>
    </source>
</reference>